<dbReference type="EMBL" id="JAGYWB010000005">
    <property type="protein sequence ID" value="KAI0522709.1"/>
    <property type="molecule type" value="Genomic_DNA"/>
</dbReference>
<evidence type="ECO:0000313" key="2">
    <source>
        <dbReference type="Proteomes" id="UP000829196"/>
    </source>
</evidence>
<organism evidence="1 2">
    <name type="scientific">Dendrobium nobile</name>
    <name type="common">Orchid</name>
    <dbReference type="NCBI Taxonomy" id="94219"/>
    <lineage>
        <taxon>Eukaryota</taxon>
        <taxon>Viridiplantae</taxon>
        <taxon>Streptophyta</taxon>
        <taxon>Embryophyta</taxon>
        <taxon>Tracheophyta</taxon>
        <taxon>Spermatophyta</taxon>
        <taxon>Magnoliopsida</taxon>
        <taxon>Liliopsida</taxon>
        <taxon>Asparagales</taxon>
        <taxon>Orchidaceae</taxon>
        <taxon>Epidendroideae</taxon>
        <taxon>Malaxideae</taxon>
        <taxon>Dendrobiinae</taxon>
        <taxon>Dendrobium</taxon>
    </lineage>
</organism>
<gene>
    <name evidence="1" type="ORF">KFK09_005094</name>
</gene>
<keyword evidence="2" id="KW-1185">Reference proteome</keyword>
<dbReference type="AlphaFoldDB" id="A0A8T3BZW6"/>
<comment type="caution">
    <text evidence="1">The sequence shown here is derived from an EMBL/GenBank/DDBJ whole genome shotgun (WGS) entry which is preliminary data.</text>
</comment>
<evidence type="ECO:0000313" key="1">
    <source>
        <dbReference type="EMBL" id="KAI0522709.1"/>
    </source>
</evidence>
<proteinExistence type="predicted"/>
<sequence>MVVCHLQVTSSSQRKNYHIQVKIKTIWIKSLTHQKLALNFSEIFDLYAAMDIGTRMSTVELEASFVVKGFTILPS</sequence>
<dbReference type="Proteomes" id="UP000829196">
    <property type="component" value="Unassembled WGS sequence"/>
</dbReference>
<name>A0A8T3BZW6_DENNO</name>
<protein>
    <submittedName>
        <fullName evidence="1">Uncharacterized protein</fullName>
    </submittedName>
</protein>
<accession>A0A8T3BZW6</accession>
<reference evidence="1" key="1">
    <citation type="journal article" date="2022" name="Front. Genet.">
        <title>Chromosome-Scale Assembly of the Dendrobium nobile Genome Provides Insights Into the Molecular Mechanism of the Biosynthesis of the Medicinal Active Ingredient of Dendrobium.</title>
        <authorList>
            <person name="Xu Q."/>
            <person name="Niu S.-C."/>
            <person name="Li K.-L."/>
            <person name="Zheng P.-J."/>
            <person name="Zhang X.-J."/>
            <person name="Jia Y."/>
            <person name="Liu Y."/>
            <person name="Niu Y.-X."/>
            <person name="Yu L.-H."/>
            <person name="Chen D.-F."/>
            <person name="Zhang G.-Q."/>
        </authorList>
    </citation>
    <scope>NUCLEOTIDE SEQUENCE</scope>
    <source>
        <tissue evidence="1">Leaf</tissue>
    </source>
</reference>